<keyword evidence="8" id="KW-1185">Reference proteome</keyword>
<evidence type="ECO:0000256" key="4">
    <source>
        <dbReference type="ARBA" id="ARBA00023027"/>
    </source>
</evidence>
<evidence type="ECO:0000256" key="2">
    <source>
        <dbReference type="ARBA" id="ARBA00007358"/>
    </source>
</evidence>
<dbReference type="Gene3D" id="3.40.50.1970">
    <property type="match status" value="1"/>
</dbReference>
<dbReference type="PROSITE" id="PS00913">
    <property type="entry name" value="ADH_IRON_1"/>
    <property type="match status" value="1"/>
</dbReference>
<reference evidence="7 8" key="1">
    <citation type="submission" date="2018-08" db="EMBL/GenBank/DDBJ databases">
        <title>Flavobacterium tibetense sp. nov., isolated from a wetland YonghuCo on Tibetan Plateau.</title>
        <authorList>
            <person name="Phurbu D."/>
            <person name="Lu H."/>
            <person name="Xing P."/>
        </authorList>
    </citation>
    <scope>NUCLEOTIDE SEQUENCE [LARGE SCALE GENOMIC DNA]</scope>
    <source>
        <strain evidence="7 8">DJC</strain>
    </source>
</reference>
<gene>
    <name evidence="7" type="ORF">D1012_00010</name>
</gene>
<evidence type="ECO:0000256" key="1">
    <source>
        <dbReference type="ARBA" id="ARBA00001962"/>
    </source>
</evidence>
<sequence>MSFTILQPPRILFGRGQVANAPNLIRSFGTCVLIVHGGSTRHVPKLVDALVKLDAEIQCFPCPGEPTLSMLEDALNWTKGFAPQVVVAIGGGATLDLGKALAALIPAPGGPMDHLEIVGKALPLHAPPLPFIAIPTTAGTGAEVTKNAVIGLPDHGRKVSLRDDRMIARVALIDPALTDGCPWPVTLASGLDAVTQGIEPYVSVKATPYTDAIALPAIAPALRALMALSMGEDAEARDALAWTSLCGGLALANAGLGAVHGLAGVIGGTTGAPHGAICGALLGPVLTMNRARSTGDARTRLDHVCALLAEVLDCTAETAPEALATWAHQAGLPRLSALGVRPEDHAAIAAAAEGASSTKGNPVVLGQGDLCKVLVGAG</sequence>
<dbReference type="CDD" id="cd08183">
    <property type="entry name" value="Fe-ADH-like"/>
    <property type="match status" value="1"/>
</dbReference>
<proteinExistence type="inferred from homology"/>
<organism evidence="7 8">
    <name type="scientific">Pseudotabrizicola alkalilacus</name>
    <dbReference type="NCBI Taxonomy" id="2305252"/>
    <lineage>
        <taxon>Bacteria</taxon>
        <taxon>Pseudomonadati</taxon>
        <taxon>Pseudomonadota</taxon>
        <taxon>Alphaproteobacteria</taxon>
        <taxon>Rhodobacterales</taxon>
        <taxon>Paracoccaceae</taxon>
        <taxon>Pseudotabrizicola</taxon>
    </lineage>
</organism>
<dbReference type="OrthoDB" id="9815791at2"/>
<dbReference type="InterPro" id="IPR056798">
    <property type="entry name" value="ADH_Fe_C"/>
</dbReference>
<dbReference type="Gene3D" id="1.20.1090.10">
    <property type="entry name" value="Dehydroquinate synthase-like - alpha domain"/>
    <property type="match status" value="1"/>
</dbReference>
<dbReference type="InterPro" id="IPR039697">
    <property type="entry name" value="Alcohol_dehydrogenase_Fe"/>
</dbReference>
<dbReference type="AlphaFoldDB" id="A0A411Z651"/>
<comment type="caution">
    <text evidence="7">The sequence shown here is derived from an EMBL/GenBank/DDBJ whole genome shotgun (WGS) entry which is preliminary data.</text>
</comment>
<evidence type="ECO:0000259" key="5">
    <source>
        <dbReference type="Pfam" id="PF00465"/>
    </source>
</evidence>
<dbReference type="Pfam" id="PF25137">
    <property type="entry name" value="ADH_Fe_C"/>
    <property type="match status" value="1"/>
</dbReference>
<feature type="domain" description="Fe-containing alcohol dehydrogenase-like C-terminal" evidence="6">
    <location>
        <begin position="186"/>
        <end position="374"/>
    </location>
</feature>
<dbReference type="EMBL" id="QWEY01000001">
    <property type="protein sequence ID" value="RGP38560.1"/>
    <property type="molecule type" value="Genomic_DNA"/>
</dbReference>
<dbReference type="RefSeq" id="WP_118149317.1">
    <property type="nucleotide sequence ID" value="NZ_QWEY01000001.1"/>
</dbReference>
<keyword evidence="3" id="KW-0560">Oxidoreductase</keyword>
<evidence type="ECO:0000259" key="6">
    <source>
        <dbReference type="Pfam" id="PF25137"/>
    </source>
</evidence>
<dbReference type="InterPro" id="IPR001670">
    <property type="entry name" value="ADH_Fe/GldA"/>
</dbReference>
<protein>
    <submittedName>
        <fullName evidence="7">Iron-containing alcohol dehydrogenase</fullName>
    </submittedName>
</protein>
<keyword evidence="4" id="KW-0520">NAD</keyword>
<dbReference type="SUPFAM" id="SSF56796">
    <property type="entry name" value="Dehydroquinate synthase-like"/>
    <property type="match status" value="1"/>
</dbReference>
<accession>A0A411Z651</accession>
<feature type="domain" description="Alcohol dehydrogenase iron-type/glycerol dehydrogenase GldA" evidence="5">
    <location>
        <begin position="8"/>
        <end position="175"/>
    </location>
</feature>
<evidence type="ECO:0000313" key="8">
    <source>
        <dbReference type="Proteomes" id="UP000284547"/>
    </source>
</evidence>
<evidence type="ECO:0000313" key="7">
    <source>
        <dbReference type="EMBL" id="RGP38560.1"/>
    </source>
</evidence>
<comment type="similarity">
    <text evidence="2">Belongs to the iron-containing alcohol dehydrogenase family.</text>
</comment>
<name>A0A411Z651_9RHOB</name>
<dbReference type="Proteomes" id="UP000284547">
    <property type="component" value="Unassembled WGS sequence"/>
</dbReference>
<dbReference type="GO" id="GO:0046872">
    <property type="term" value="F:metal ion binding"/>
    <property type="evidence" value="ECO:0007669"/>
    <property type="project" value="InterPro"/>
</dbReference>
<dbReference type="Pfam" id="PF00465">
    <property type="entry name" value="Fe-ADH"/>
    <property type="match status" value="1"/>
</dbReference>
<comment type="cofactor">
    <cofactor evidence="1">
        <name>Fe cation</name>
        <dbReference type="ChEBI" id="CHEBI:24875"/>
    </cofactor>
</comment>
<dbReference type="GO" id="GO:0004022">
    <property type="term" value="F:alcohol dehydrogenase (NAD+) activity"/>
    <property type="evidence" value="ECO:0007669"/>
    <property type="project" value="TreeGrafter"/>
</dbReference>
<dbReference type="PANTHER" id="PTHR11496:SF102">
    <property type="entry name" value="ALCOHOL DEHYDROGENASE 4"/>
    <property type="match status" value="1"/>
</dbReference>
<dbReference type="InterPro" id="IPR018211">
    <property type="entry name" value="ADH_Fe_CS"/>
</dbReference>
<evidence type="ECO:0000256" key="3">
    <source>
        <dbReference type="ARBA" id="ARBA00023002"/>
    </source>
</evidence>
<dbReference type="PANTHER" id="PTHR11496">
    <property type="entry name" value="ALCOHOL DEHYDROGENASE"/>
    <property type="match status" value="1"/>
</dbReference>